<dbReference type="EMBL" id="SRLO01000005">
    <property type="protein sequence ID" value="TNN88424.1"/>
    <property type="molecule type" value="Genomic_DNA"/>
</dbReference>
<sequence length="155" mass="16496">MGQAYLLLLEILHPADECQIETNSETVLEEEGGSAAVELSFGDDGDTVTQQISFVHVASALSALCPHLPDTPPGLSFPPVALAAPSLSPVDPSYVGAYRLSCSLSHYSGLVMMLSHCRPKPCSSYRDRYSVPKPKATGDNKLYRSSGAREAGRNG</sequence>
<feature type="region of interest" description="Disordered" evidence="1">
    <location>
        <begin position="123"/>
        <end position="155"/>
    </location>
</feature>
<accession>A0A4Z2JF34</accession>
<gene>
    <name evidence="2" type="ORF">EYF80_001206</name>
</gene>
<proteinExistence type="predicted"/>
<protein>
    <submittedName>
        <fullName evidence="2">Uncharacterized protein</fullName>
    </submittedName>
</protein>
<keyword evidence="3" id="KW-1185">Reference proteome</keyword>
<evidence type="ECO:0000313" key="3">
    <source>
        <dbReference type="Proteomes" id="UP000314294"/>
    </source>
</evidence>
<evidence type="ECO:0000313" key="2">
    <source>
        <dbReference type="EMBL" id="TNN88424.1"/>
    </source>
</evidence>
<organism evidence="2 3">
    <name type="scientific">Liparis tanakae</name>
    <name type="common">Tanaka's snailfish</name>
    <dbReference type="NCBI Taxonomy" id="230148"/>
    <lineage>
        <taxon>Eukaryota</taxon>
        <taxon>Metazoa</taxon>
        <taxon>Chordata</taxon>
        <taxon>Craniata</taxon>
        <taxon>Vertebrata</taxon>
        <taxon>Euteleostomi</taxon>
        <taxon>Actinopterygii</taxon>
        <taxon>Neopterygii</taxon>
        <taxon>Teleostei</taxon>
        <taxon>Neoteleostei</taxon>
        <taxon>Acanthomorphata</taxon>
        <taxon>Eupercaria</taxon>
        <taxon>Perciformes</taxon>
        <taxon>Cottioidei</taxon>
        <taxon>Cottales</taxon>
        <taxon>Liparidae</taxon>
        <taxon>Liparis</taxon>
    </lineage>
</organism>
<feature type="compositionally biased region" description="Basic and acidic residues" evidence="1">
    <location>
        <begin position="125"/>
        <end position="142"/>
    </location>
</feature>
<comment type="caution">
    <text evidence="2">The sequence shown here is derived from an EMBL/GenBank/DDBJ whole genome shotgun (WGS) entry which is preliminary data.</text>
</comment>
<dbReference type="AlphaFoldDB" id="A0A4Z2JF34"/>
<name>A0A4Z2JF34_9TELE</name>
<evidence type="ECO:0000256" key="1">
    <source>
        <dbReference type="SAM" id="MobiDB-lite"/>
    </source>
</evidence>
<dbReference type="Proteomes" id="UP000314294">
    <property type="component" value="Unassembled WGS sequence"/>
</dbReference>
<reference evidence="2 3" key="1">
    <citation type="submission" date="2019-03" db="EMBL/GenBank/DDBJ databases">
        <title>First draft genome of Liparis tanakae, snailfish: a comprehensive survey of snailfish specific genes.</title>
        <authorList>
            <person name="Kim W."/>
            <person name="Song I."/>
            <person name="Jeong J.-H."/>
            <person name="Kim D."/>
            <person name="Kim S."/>
            <person name="Ryu S."/>
            <person name="Song J.Y."/>
            <person name="Lee S.K."/>
        </authorList>
    </citation>
    <scope>NUCLEOTIDE SEQUENCE [LARGE SCALE GENOMIC DNA]</scope>
    <source>
        <tissue evidence="2">Muscle</tissue>
    </source>
</reference>